<feature type="non-terminal residue" evidence="7">
    <location>
        <position position="94"/>
    </location>
</feature>
<dbReference type="PROSITE" id="PS51194">
    <property type="entry name" value="HELICASE_CTER"/>
    <property type="match status" value="1"/>
</dbReference>
<comment type="catalytic activity">
    <reaction evidence="4">
        <text>Couples ATP hydrolysis with the unwinding of duplex DNA by translocating in the 3'-5' direction.</text>
        <dbReference type="EC" id="5.6.2.4"/>
    </reaction>
</comment>
<evidence type="ECO:0000256" key="1">
    <source>
        <dbReference type="ARBA" id="ARBA00005446"/>
    </source>
</evidence>
<dbReference type="InterPro" id="IPR027417">
    <property type="entry name" value="P-loop_NTPase"/>
</dbReference>
<keyword evidence="2" id="KW-0238">DNA-binding</keyword>
<dbReference type="EMBL" id="CAJVQB010140484">
    <property type="protein sequence ID" value="CAG8854615.1"/>
    <property type="molecule type" value="Genomic_DNA"/>
</dbReference>
<evidence type="ECO:0000313" key="7">
    <source>
        <dbReference type="EMBL" id="CAG8854615.1"/>
    </source>
</evidence>
<comment type="caution">
    <text evidence="7">The sequence shown here is derived from an EMBL/GenBank/DDBJ whole genome shotgun (WGS) entry which is preliminary data.</text>
</comment>
<dbReference type="SUPFAM" id="SSF52540">
    <property type="entry name" value="P-loop containing nucleoside triphosphate hydrolases"/>
    <property type="match status" value="1"/>
</dbReference>
<comment type="similarity">
    <text evidence="1">Belongs to the helicase family. RecQ subfamily.</text>
</comment>
<dbReference type="SMART" id="SM00490">
    <property type="entry name" value="HELICc"/>
    <property type="match status" value="1"/>
</dbReference>
<evidence type="ECO:0000256" key="4">
    <source>
        <dbReference type="ARBA" id="ARBA00034617"/>
    </source>
</evidence>
<keyword evidence="3" id="KW-0413">Isomerase</keyword>
<sequence length="94" mass="10347">KHYESQNIGIYHGSMKSADRDTTLKLWKNGEIKFMSATNAFGIGINVADVRAIIHTIFPMSLDSFIQKIGRAGRDGNGGPDLRVLTLILYGGHE</sequence>
<feature type="domain" description="Helicase C-terminal" evidence="6">
    <location>
        <begin position="1"/>
        <end position="94"/>
    </location>
</feature>
<keyword evidence="8" id="KW-1185">Reference proteome</keyword>
<dbReference type="Gene3D" id="3.40.50.300">
    <property type="entry name" value="P-loop containing nucleotide triphosphate hydrolases"/>
    <property type="match status" value="1"/>
</dbReference>
<accession>A0ABN7XHW0</accession>
<protein>
    <recommendedName>
        <fullName evidence="5">DNA 3'-5' helicase</fullName>
        <ecNumber evidence="5">5.6.2.4</ecNumber>
    </recommendedName>
</protein>
<organism evidence="7 8">
    <name type="scientific">Gigaspora margarita</name>
    <dbReference type="NCBI Taxonomy" id="4874"/>
    <lineage>
        <taxon>Eukaryota</taxon>
        <taxon>Fungi</taxon>
        <taxon>Fungi incertae sedis</taxon>
        <taxon>Mucoromycota</taxon>
        <taxon>Glomeromycotina</taxon>
        <taxon>Glomeromycetes</taxon>
        <taxon>Diversisporales</taxon>
        <taxon>Gigasporaceae</taxon>
        <taxon>Gigaspora</taxon>
    </lineage>
</organism>
<evidence type="ECO:0000256" key="5">
    <source>
        <dbReference type="ARBA" id="ARBA00034808"/>
    </source>
</evidence>
<dbReference type="Proteomes" id="UP000789901">
    <property type="component" value="Unassembled WGS sequence"/>
</dbReference>
<evidence type="ECO:0000256" key="2">
    <source>
        <dbReference type="ARBA" id="ARBA00023125"/>
    </source>
</evidence>
<dbReference type="EC" id="5.6.2.4" evidence="5"/>
<evidence type="ECO:0000313" key="8">
    <source>
        <dbReference type="Proteomes" id="UP000789901"/>
    </source>
</evidence>
<dbReference type="Pfam" id="PF00271">
    <property type="entry name" value="Helicase_C"/>
    <property type="match status" value="1"/>
</dbReference>
<reference evidence="7 8" key="1">
    <citation type="submission" date="2021-06" db="EMBL/GenBank/DDBJ databases">
        <authorList>
            <person name="Kallberg Y."/>
            <person name="Tangrot J."/>
            <person name="Rosling A."/>
        </authorList>
    </citation>
    <scope>NUCLEOTIDE SEQUENCE [LARGE SCALE GENOMIC DNA]</scope>
    <source>
        <strain evidence="7 8">120-4 pot B 10/14</strain>
    </source>
</reference>
<proteinExistence type="inferred from homology"/>
<name>A0ABN7XHW0_GIGMA</name>
<gene>
    <name evidence="7" type="ORF">GMARGA_LOCUS43436</name>
</gene>
<evidence type="ECO:0000256" key="3">
    <source>
        <dbReference type="ARBA" id="ARBA00023235"/>
    </source>
</evidence>
<evidence type="ECO:0000259" key="6">
    <source>
        <dbReference type="PROSITE" id="PS51194"/>
    </source>
</evidence>
<dbReference type="InterPro" id="IPR001650">
    <property type="entry name" value="Helicase_C-like"/>
</dbReference>
<dbReference type="PANTHER" id="PTHR13710">
    <property type="entry name" value="DNA HELICASE RECQ FAMILY MEMBER"/>
    <property type="match status" value="1"/>
</dbReference>
<feature type="non-terminal residue" evidence="7">
    <location>
        <position position="1"/>
    </location>
</feature>
<dbReference type="PANTHER" id="PTHR13710:SF105">
    <property type="entry name" value="ATP-DEPENDENT DNA HELICASE Q1"/>
    <property type="match status" value="1"/>
</dbReference>